<proteinExistence type="predicted"/>
<organism evidence="3 4">
    <name type="scientific">Anaeramoeba flamelloides</name>
    <dbReference type="NCBI Taxonomy" id="1746091"/>
    <lineage>
        <taxon>Eukaryota</taxon>
        <taxon>Metamonada</taxon>
        <taxon>Anaeramoebidae</taxon>
        <taxon>Anaeramoeba</taxon>
    </lineage>
</organism>
<feature type="compositionally biased region" description="Acidic residues" evidence="2">
    <location>
        <begin position="102"/>
        <end position="113"/>
    </location>
</feature>
<name>A0ABQ8X4D1_9EUKA</name>
<feature type="compositionally biased region" description="Basic residues" evidence="2">
    <location>
        <begin position="68"/>
        <end position="77"/>
    </location>
</feature>
<dbReference type="EMBL" id="JAOAOG010000342">
    <property type="protein sequence ID" value="KAJ6226533.1"/>
    <property type="molecule type" value="Genomic_DNA"/>
</dbReference>
<gene>
    <name evidence="3" type="ORF">M0813_10751</name>
</gene>
<feature type="region of interest" description="Disordered" evidence="2">
    <location>
        <begin position="47"/>
        <end position="113"/>
    </location>
</feature>
<dbReference type="Proteomes" id="UP001150062">
    <property type="component" value="Unassembled WGS sequence"/>
</dbReference>
<accession>A0ABQ8X4D1</accession>
<comment type="caution">
    <text evidence="3">The sequence shown here is derived from an EMBL/GenBank/DDBJ whole genome shotgun (WGS) entry which is preliminary data.</text>
</comment>
<reference evidence="3" key="1">
    <citation type="submission" date="2022-08" db="EMBL/GenBank/DDBJ databases">
        <title>Novel sulfate-reducing endosymbionts in the free-living metamonad Anaeramoeba.</title>
        <authorList>
            <person name="Jerlstrom-Hultqvist J."/>
            <person name="Cepicka I."/>
            <person name="Gallot-Lavallee L."/>
            <person name="Salas-Leiva D."/>
            <person name="Curtis B.A."/>
            <person name="Zahonova K."/>
            <person name="Pipaliya S."/>
            <person name="Dacks J."/>
            <person name="Roger A.J."/>
        </authorList>
    </citation>
    <scope>NUCLEOTIDE SEQUENCE</scope>
    <source>
        <strain evidence="3">Schooner1</strain>
    </source>
</reference>
<keyword evidence="4" id="KW-1185">Reference proteome</keyword>
<evidence type="ECO:0000313" key="4">
    <source>
        <dbReference type="Proteomes" id="UP001150062"/>
    </source>
</evidence>
<feature type="compositionally biased region" description="Basic and acidic residues" evidence="2">
    <location>
        <begin position="78"/>
        <end position="96"/>
    </location>
</feature>
<protein>
    <submittedName>
        <fullName evidence="3">Uncharacterized protein</fullName>
    </submittedName>
</protein>
<evidence type="ECO:0000313" key="3">
    <source>
        <dbReference type="EMBL" id="KAJ6226533.1"/>
    </source>
</evidence>
<feature type="compositionally biased region" description="Basic and acidic residues" evidence="2">
    <location>
        <begin position="47"/>
        <end position="57"/>
    </location>
</feature>
<evidence type="ECO:0000256" key="2">
    <source>
        <dbReference type="SAM" id="MobiDB-lite"/>
    </source>
</evidence>
<feature type="coiled-coil region" evidence="1">
    <location>
        <begin position="149"/>
        <end position="176"/>
    </location>
</feature>
<keyword evidence="1" id="KW-0175">Coiled coil</keyword>
<evidence type="ECO:0000256" key="1">
    <source>
        <dbReference type="SAM" id="Coils"/>
    </source>
</evidence>
<sequence>MSSTNLKQTLISDFKFIKNKGTTPSIKNKSLKVSVCDSLIKINFVSKDKNNQQKEIPKTQNKAIPKQCKTKKMKQKKEKNPRSEKEKEKEKEKVEFQADQNSESEYESESDYELETTSKKEREILNREFCMKDFTLCSRTENLPLFVHKIKKSVQKDHLQNQRQNLKKRKLISKEEIIKMFHNSNKSQNLDLIVNKLKK</sequence>